<comment type="catalytic activity">
    <reaction evidence="2">
        <text>L-threonyl-[protein] + ATP = O-phospho-L-threonyl-[protein] + ADP + H(+)</text>
        <dbReference type="Rhea" id="RHEA:46608"/>
        <dbReference type="Rhea" id="RHEA-COMP:11060"/>
        <dbReference type="Rhea" id="RHEA-COMP:11605"/>
        <dbReference type="ChEBI" id="CHEBI:15378"/>
        <dbReference type="ChEBI" id="CHEBI:30013"/>
        <dbReference type="ChEBI" id="CHEBI:30616"/>
        <dbReference type="ChEBI" id="CHEBI:61977"/>
        <dbReference type="ChEBI" id="CHEBI:456216"/>
        <dbReference type="EC" id="2.7.11.1"/>
    </reaction>
</comment>
<accession>A0ABT0C8G9</accession>
<feature type="region of interest" description="Disordered" evidence="5">
    <location>
        <begin position="1"/>
        <end position="26"/>
    </location>
</feature>
<evidence type="ECO:0000256" key="5">
    <source>
        <dbReference type="SAM" id="MobiDB-lite"/>
    </source>
</evidence>
<comment type="caution">
    <text evidence="6">The sequence shown here is derived from an EMBL/GenBank/DDBJ whole genome shotgun (WGS) entry which is preliminary data.</text>
</comment>
<dbReference type="Proteomes" id="UP000830835">
    <property type="component" value="Unassembled WGS sequence"/>
</dbReference>
<protein>
    <submittedName>
        <fullName evidence="6">Uncharacterized protein</fullName>
    </submittedName>
</protein>
<dbReference type="SUPFAM" id="SSF160246">
    <property type="entry name" value="EspE N-terminal domain-like"/>
    <property type="match status" value="3"/>
</dbReference>
<dbReference type="EMBL" id="JAFIRA010000006">
    <property type="protein sequence ID" value="MCJ2542087.1"/>
    <property type="molecule type" value="Genomic_DNA"/>
</dbReference>
<dbReference type="PANTHER" id="PTHR22988">
    <property type="entry name" value="MYOTONIC DYSTROPHY S/T KINASE-RELATED"/>
    <property type="match status" value="1"/>
</dbReference>
<keyword evidence="7" id="KW-1185">Reference proteome</keyword>
<evidence type="ECO:0000256" key="4">
    <source>
        <dbReference type="SAM" id="Coils"/>
    </source>
</evidence>
<evidence type="ECO:0000256" key="2">
    <source>
        <dbReference type="ARBA" id="ARBA00047899"/>
    </source>
</evidence>
<feature type="coiled-coil region" evidence="4">
    <location>
        <begin position="527"/>
        <end position="616"/>
    </location>
</feature>
<dbReference type="PANTHER" id="PTHR22988:SF71">
    <property type="entry name" value="CITRON RHO-INTERACTING KINASE"/>
    <property type="match status" value="1"/>
</dbReference>
<sequence>MTGFSHIPEPPSDMTGLGESTAGSPVSRVKEPIPLGQQLVRAGLLTQAQLAQALREQQQTHLRFGEVCLEKQWISPQQLYQFTSSQSLCLGEILVARGYIEFDQLRIALAQQRRYGRKLGEILIWKGWIQPAVLEHILSEQEQLRGISGVNAWQALSRAVPEGFDPVEAADAEELDELVDLAIPSVGESEAGQAELVVRGPLSYGDQGSLESLAPTPKPVILPDPTEIPFSNLELETGTPTTQLMGYRNRIAALELELELQQREWDASIQRMNEQVLEFQRAYEERIQTLENRLQQVQQERSEAEAELVRVHQQQVFQLRELLAERQAELQSRLDQQSQQANAHAALVSSYQRRIQELEAQLAKLQQAVAQGEGSQQAQWLQLKQTLQSERAALAEQQQRTAQQEKLVLQLYRNIDELEANLTQQAEAHSQERQALLQHHQEHINQLQAQLAEQQQASQQAQQARQEVEHLRTQLQKLSQTLKQMQPLQQRYQALTQQVQPLVQKLNQAKTHIAKLGEALQRSQTSQQHYQQLAQKQQTQLQQAQATTARLRQELSAVQKKLATFAEQQQLAQQLQNAQQLMKSYRQSLETLQQELKAEQMRNRLLQAQLERQQRISSNSSNFSGASQGIPTPALDPSDDGTLQADPVTGSPVLTPWSRQLFIRLRKADLITRQQVQEVLDLWQRQGGRLTDILTAHLGLQVATIRFFSDEGYAARLGGCQRLGEYLQAAGLVSAEQLQQALQVHRQSGLRLGETLVQQGLIRPSTANYFAHTFTQAQQTERPS</sequence>
<evidence type="ECO:0000313" key="6">
    <source>
        <dbReference type="EMBL" id="MCJ2542087.1"/>
    </source>
</evidence>
<feature type="coiled-coil region" evidence="4">
    <location>
        <begin position="401"/>
        <end position="481"/>
    </location>
</feature>
<organism evidence="6 7">
    <name type="scientific">Thermostichus vulcanus str. 'Rupite'</name>
    <dbReference type="NCBI Taxonomy" id="2813851"/>
    <lineage>
        <taxon>Bacteria</taxon>
        <taxon>Bacillati</taxon>
        <taxon>Cyanobacteriota</taxon>
        <taxon>Cyanophyceae</taxon>
        <taxon>Thermostichales</taxon>
        <taxon>Thermostichaceae</taxon>
        <taxon>Thermostichus</taxon>
    </lineage>
</organism>
<feature type="coiled-coil region" evidence="4">
    <location>
        <begin position="244"/>
        <end position="375"/>
    </location>
</feature>
<gene>
    <name evidence="6" type="ORF">JX360_04060</name>
</gene>
<keyword evidence="4" id="KW-0175">Coiled coil</keyword>
<reference evidence="6" key="1">
    <citation type="submission" date="2021-02" db="EMBL/GenBank/DDBJ databases">
        <title>The CRISPR/cas machinery reduction and long-range gene transfer in the hot spring cyanobacterium Synechococcus.</title>
        <authorList>
            <person name="Dvorak P."/>
            <person name="Jahodarova E."/>
            <person name="Hasler P."/>
            <person name="Poulickova A."/>
        </authorList>
    </citation>
    <scope>NUCLEOTIDE SEQUENCE</scope>
    <source>
        <strain evidence="6">Rupite</strain>
    </source>
</reference>
<name>A0ABT0C8G9_THEVL</name>
<proteinExistence type="predicted"/>
<evidence type="ECO:0000256" key="1">
    <source>
        <dbReference type="ARBA" id="ARBA00022553"/>
    </source>
</evidence>
<dbReference type="InterPro" id="IPR037257">
    <property type="entry name" value="T2SS_E_N_sf"/>
</dbReference>
<dbReference type="RefSeq" id="WP_244349312.1">
    <property type="nucleotide sequence ID" value="NZ_JAFIRA010000006.1"/>
</dbReference>
<evidence type="ECO:0000256" key="3">
    <source>
        <dbReference type="ARBA" id="ARBA00048679"/>
    </source>
</evidence>
<dbReference type="InterPro" id="IPR050839">
    <property type="entry name" value="Rho-assoc_Ser/Thr_Kinase"/>
</dbReference>
<keyword evidence="1" id="KW-0597">Phosphoprotein</keyword>
<evidence type="ECO:0000313" key="7">
    <source>
        <dbReference type="Proteomes" id="UP000830835"/>
    </source>
</evidence>
<feature type="region of interest" description="Disordered" evidence="5">
    <location>
        <begin position="617"/>
        <end position="649"/>
    </location>
</feature>
<feature type="compositionally biased region" description="Low complexity" evidence="5">
    <location>
        <begin position="617"/>
        <end position="627"/>
    </location>
</feature>
<comment type="catalytic activity">
    <reaction evidence="3">
        <text>L-seryl-[protein] + ATP = O-phospho-L-seryl-[protein] + ADP + H(+)</text>
        <dbReference type="Rhea" id="RHEA:17989"/>
        <dbReference type="Rhea" id="RHEA-COMP:9863"/>
        <dbReference type="Rhea" id="RHEA-COMP:11604"/>
        <dbReference type="ChEBI" id="CHEBI:15378"/>
        <dbReference type="ChEBI" id="CHEBI:29999"/>
        <dbReference type="ChEBI" id="CHEBI:30616"/>
        <dbReference type="ChEBI" id="CHEBI:83421"/>
        <dbReference type="ChEBI" id="CHEBI:456216"/>
        <dbReference type="EC" id="2.7.11.1"/>
    </reaction>
</comment>